<feature type="compositionally biased region" description="Basic and acidic residues" evidence="1">
    <location>
        <begin position="45"/>
        <end position="69"/>
    </location>
</feature>
<evidence type="ECO:0000313" key="3">
    <source>
        <dbReference type="Proteomes" id="UP001281761"/>
    </source>
</evidence>
<evidence type="ECO:0000256" key="1">
    <source>
        <dbReference type="SAM" id="MobiDB-lite"/>
    </source>
</evidence>
<comment type="caution">
    <text evidence="2">The sequence shown here is derived from an EMBL/GenBank/DDBJ whole genome shotgun (WGS) entry which is preliminary data.</text>
</comment>
<accession>A0ABQ9WWZ0</accession>
<gene>
    <name evidence="2" type="ORF">BLNAU_22563</name>
</gene>
<dbReference type="EMBL" id="JARBJD010000402">
    <property type="protein sequence ID" value="KAK2942535.1"/>
    <property type="molecule type" value="Genomic_DNA"/>
</dbReference>
<protein>
    <submittedName>
        <fullName evidence="2">Uncharacterized protein</fullName>
    </submittedName>
</protein>
<feature type="compositionally biased region" description="Basic residues" evidence="1">
    <location>
        <begin position="35"/>
        <end position="44"/>
    </location>
</feature>
<proteinExistence type="predicted"/>
<evidence type="ECO:0000313" key="2">
    <source>
        <dbReference type="EMBL" id="KAK2942535.1"/>
    </source>
</evidence>
<dbReference type="Proteomes" id="UP001281761">
    <property type="component" value="Unassembled WGS sequence"/>
</dbReference>
<keyword evidence="3" id="KW-1185">Reference proteome</keyword>
<name>A0ABQ9WWZ0_9EUKA</name>
<sequence length="86" mass="10240">MLVPMSLAEQEREAWKGCHWHRIGTWHHKLDERRRNKQGMQKHKDKADVRNGSYDVKRTDEGQNLEDRGQGSCPPRKISFVFLHFI</sequence>
<feature type="region of interest" description="Disordered" evidence="1">
    <location>
        <begin position="32"/>
        <end position="74"/>
    </location>
</feature>
<organism evidence="2 3">
    <name type="scientific">Blattamonas nauphoetae</name>
    <dbReference type="NCBI Taxonomy" id="2049346"/>
    <lineage>
        <taxon>Eukaryota</taxon>
        <taxon>Metamonada</taxon>
        <taxon>Preaxostyla</taxon>
        <taxon>Oxymonadida</taxon>
        <taxon>Blattamonas</taxon>
    </lineage>
</organism>
<reference evidence="2 3" key="1">
    <citation type="journal article" date="2022" name="bioRxiv">
        <title>Genomics of Preaxostyla Flagellates Illuminates Evolutionary Transitions and the Path Towards Mitochondrial Loss.</title>
        <authorList>
            <person name="Novak L.V.F."/>
            <person name="Treitli S.C."/>
            <person name="Pyrih J."/>
            <person name="Halakuc P."/>
            <person name="Pipaliya S.V."/>
            <person name="Vacek V."/>
            <person name="Brzon O."/>
            <person name="Soukal P."/>
            <person name="Eme L."/>
            <person name="Dacks J.B."/>
            <person name="Karnkowska A."/>
            <person name="Elias M."/>
            <person name="Hampl V."/>
        </authorList>
    </citation>
    <scope>NUCLEOTIDE SEQUENCE [LARGE SCALE GENOMIC DNA]</scope>
    <source>
        <strain evidence="2">NAU3</strain>
        <tissue evidence="2">Gut</tissue>
    </source>
</reference>